<comment type="caution">
    <text evidence="2">The sequence shown here is derived from an EMBL/GenBank/DDBJ whole genome shotgun (WGS) entry which is preliminary data.</text>
</comment>
<organism evidence="2 3">
    <name type="scientific">Sulfurovum riftiae</name>
    <dbReference type="NCBI Taxonomy" id="1630136"/>
    <lineage>
        <taxon>Bacteria</taxon>
        <taxon>Pseudomonadati</taxon>
        <taxon>Campylobacterota</taxon>
        <taxon>Epsilonproteobacteria</taxon>
        <taxon>Campylobacterales</taxon>
        <taxon>Sulfurovaceae</taxon>
        <taxon>Sulfurovum</taxon>
    </lineage>
</organism>
<dbReference type="EMBL" id="LNKT01000001">
    <property type="protein sequence ID" value="KYJ87627.1"/>
    <property type="molecule type" value="Genomic_DNA"/>
</dbReference>
<sequence>MLDTNDPLVALVETIDWHSFDKTFVVYYSVDGRPAKSIRLMVELLLLKQIENLCDESVVLQWKRNPYYRYFCGMSEYISALPCDSTELVKFR</sequence>
<keyword evidence="3" id="KW-1185">Reference proteome</keyword>
<dbReference type="RefSeq" id="WP_067328618.1">
    <property type="nucleotide sequence ID" value="NZ_LNKT01000001.1"/>
</dbReference>
<dbReference type="Proteomes" id="UP000075359">
    <property type="component" value="Unassembled WGS sequence"/>
</dbReference>
<protein>
    <recommendedName>
        <fullName evidence="1">Transposase InsH N-terminal domain-containing protein</fullName>
    </recommendedName>
</protein>
<dbReference type="InterPro" id="IPR008490">
    <property type="entry name" value="Transposase_InsH_N"/>
</dbReference>
<evidence type="ECO:0000259" key="1">
    <source>
        <dbReference type="Pfam" id="PF05598"/>
    </source>
</evidence>
<dbReference type="PANTHER" id="PTHR33803:SF3">
    <property type="entry name" value="BLL1974 PROTEIN"/>
    <property type="match status" value="1"/>
</dbReference>
<gene>
    <name evidence="2" type="ORF">AS592_11050</name>
</gene>
<dbReference type="Pfam" id="PF05598">
    <property type="entry name" value="DUF772"/>
    <property type="match status" value="1"/>
</dbReference>
<name>A0A151CJF9_9BACT</name>
<accession>A0A151CJF9</accession>
<reference evidence="2 3" key="1">
    <citation type="submission" date="2015-11" db="EMBL/GenBank/DDBJ databases">
        <title>Draft genome of Sulfurovum riftiae 1812E, a member of the Epsilonproteobacteria isolated from the tube of the deep-sea hydrothermal vent tubewom Riftia pachyptila.</title>
        <authorList>
            <person name="Vetriani C."/>
            <person name="Giovannelli D."/>
        </authorList>
    </citation>
    <scope>NUCLEOTIDE SEQUENCE [LARGE SCALE GENOMIC DNA]</scope>
    <source>
        <strain evidence="2 3">1812E</strain>
    </source>
</reference>
<evidence type="ECO:0000313" key="3">
    <source>
        <dbReference type="Proteomes" id="UP000075359"/>
    </source>
</evidence>
<feature type="domain" description="Transposase InsH N-terminal" evidence="1">
    <location>
        <begin position="3"/>
        <end position="92"/>
    </location>
</feature>
<proteinExistence type="predicted"/>
<dbReference type="AlphaFoldDB" id="A0A151CJF9"/>
<evidence type="ECO:0000313" key="2">
    <source>
        <dbReference type="EMBL" id="KYJ87627.1"/>
    </source>
</evidence>
<dbReference type="PANTHER" id="PTHR33803">
    <property type="entry name" value="IS1478 TRANSPOSASE"/>
    <property type="match status" value="1"/>
</dbReference>